<evidence type="ECO:0000259" key="11">
    <source>
        <dbReference type="PROSITE" id="PS50235"/>
    </source>
</evidence>
<keyword evidence="13" id="KW-1185">Reference proteome</keyword>
<evidence type="ECO:0000313" key="12">
    <source>
        <dbReference type="EMBL" id="KAF7432855.1"/>
    </source>
</evidence>
<dbReference type="Gene3D" id="3.30.200.20">
    <property type="entry name" value="Phosphorylase Kinase, domain 1"/>
    <property type="match status" value="1"/>
</dbReference>
<keyword evidence="5" id="KW-0833">Ubl conjugation pathway</keyword>
<dbReference type="GO" id="GO:0005634">
    <property type="term" value="C:nucleus"/>
    <property type="evidence" value="ECO:0007669"/>
    <property type="project" value="TreeGrafter"/>
</dbReference>
<dbReference type="PANTHER" id="PTHR24006:SF888">
    <property type="entry name" value="UBIQUITIN CARBOXYL-TERMINAL HYDROLASE 30"/>
    <property type="match status" value="1"/>
</dbReference>
<dbReference type="PANTHER" id="PTHR24006">
    <property type="entry name" value="UBIQUITIN CARBOXYL-TERMINAL HYDROLASE"/>
    <property type="match status" value="1"/>
</dbReference>
<dbReference type="PROSITE" id="PS00108">
    <property type="entry name" value="PROTEIN_KINASE_ST"/>
    <property type="match status" value="1"/>
</dbReference>
<evidence type="ECO:0000256" key="9">
    <source>
        <dbReference type="SAM" id="Phobius"/>
    </source>
</evidence>
<feature type="compositionally biased region" description="Low complexity" evidence="8">
    <location>
        <begin position="1507"/>
        <end position="1524"/>
    </location>
</feature>
<dbReference type="GO" id="GO:0005829">
    <property type="term" value="C:cytosol"/>
    <property type="evidence" value="ECO:0007669"/>
    <property type="project" value="TreeGrafter"/>
</dbReference>
<evidence type="ECO:0000256" key="6">
    <source>
        <dbReference type="ARBA" id="ARBA00022801"/>
    </source>
</evidence>
<sequence length="1615" mass="178316">MAGVLLSTHSSNPLEVGSSDPRNSHYHRAYRKSQEARCDDPLSSDDLLNGSYRPPELDDYHEHISQLFPGMIQRRSSVSTVRAGKQPMFAPPAYVDLDVDMSDDELLIRPNEGNAQPAAVDYNDEEDAQGSDVDDDDVKLSGEQDSEDEEDTIHLKPPEERAEIEAEIEELESSVPQLSSDYKLVDRLGTGTFSSVYKAIDLAPEQWDNTPWQGPKTRASIPQLSSAYINADVGGRVFVAIKRIYVTSSPERIRNEIAIMETCRGSRYTSQLITAFRHKDQVVAIMPYHKNEDFREYFREISMPAIKAYLRCMLRALRDIHAREIIHRDVKPANFLFDPRSGVGTLCDFGLACRMEPARGHGNNTCLHTPPTRSDPHGRVRLRNEYNIEQIKRVQKDARNKSTWSSDKVGYAEKDPRPTCKANRAGTRGFRAPEVLMKCGDQSGAVDVWSTGMILLFFLIGKFPLFQSNDDIEALMEIAVIIGRKSMEKVATLHRRTFASNVPSITPDGISWREFVEKQNPNVFTPPPPNTRYYPYTMMPPSAIPSISMPPPPLPPSKSKTVDSSLRPKAPTEHAQDVEFAFSLLEGLLHPESTRRITPRDALNHPFLRDPTEPDDDEMFPHPYGEGVCGHLHFIDEVTEEPCVRVKARGGNSNGSRRKNSVTEDDEEERDEEDMVNGDWEDGTEVLVIRSGEGIAVGNQPCDPVMALLRGFPHAFDVGEPLYLLKTYHMSSSFTETLQEILASNLFHQLAPLVVLLVFPLIVLNLVAPARRLLGLLTSTFVMVLETLGLSLPWHWSWSGNGGADADKRKHKKRHPRTRTEQIAMNGIQSDPEEADYYPGLVNISGTYCFMNSTLQAMSSLSYLQPHIDRIHSKAVELDVPSPVIDALRDLFDQLNTPLTRPSSLRPLQVIQALTNGGKANTLLHSREHQDAQELFQLITESLKNEISAMDKEKSRDRGLALSIRGDMTSLPEAETSGGEWTRQSVFDGLTANRRSCMQCGYTEAVMHFAFDSWQLSVPHFPRCSLEELLEDYTRLEILHDCICRKCSLVATHRRLISELKTLDEALKGGSSSHSHAVKPGSSTGSHFNKLTEANGNSPKKPSGSKKRRAKEVAKMELRVRTALEEGRVEDDLKDVRMEKVVSRASSKQAMIARPPPVLALHLNRSSFGHYASKNNAFIEFPEILDITPYTTSGCLSTTPSSPISTPPPSLPIQLALPPRSRTPTPAAYEKVHERVLYRLSAVVCHYGSHSFGHYVCFRRKPRPKGAKRRWAPPTILDPLATRADDEDVAGGRERGMNGSADSTDSEEVFGKRNEIVWADEDPANHRPGRGWLRISDDSVRECGIESVLREGSGAFMLYYERIRFAHTSPYPSMAMRRSHSSSSASGLAINDMHMLVPEGEDGYSPRSSEETLRPELRTLQLNMVNGMFAEGNGSTQSLVSEVGVGIANGKGKEIPKRVGTENGNGHGNGVPIGTSGSLGVASMWTPGSSPPGMGPRVIRSVAAGRGKSFSAASSDAGGSRESSTTPGPTTNSITSPTKGKAKASEPTSTSHSTRADTSSSHKLPTKRPLQPPSLASSVLSVSPSSSILGDDLSSMPLHSPQPHHPPSPIVGLKA</sequence>
<dbReference type="Pfam" id="PF00069">
    <property type="entry name" value="Pkinase"/>
    <property type="match status" value="2"/>
</dbReference>
<dbReference type="PROSITE" id="PS50235">
    <property type="entry name" value="USP_3"/>
    <property type="match status" value="1"/>
</dbReference>
<evidence type="ECO:0000256" key="2">
    <source>
        <dbReference type="ARBA" id="ARBA00009085"/>
    </source>
</evidence>
<evidence type="ECO:0000259" key="10">
    <source>
        <dbReference type="PROSITE" id="PS50011"/>
    </source>
</evidence>
<dbReference type="Pfam" id="PF00443">
    <property type="entry name" value="UCH"/>
    <property type="match status" value="1"/>
</dbReference>
<evidence type="ECO:0000256" key="5">
    <source>
        <dbReference type="ARBA" id="ARBA00022786"/>
    </source>
</evidence>
<keyword evidence="9" id="KW-1133">Transmembrane helix</keyword>
<keyword evidence="7" id="KW-0788">Thiol protease</keyword>
<feature type="region of interest" description="Disordered" evidence="8">
    <location>
        <begin position="113"/>
        <end position="157"/>
    </location>
</feature>
<evidence type="ECO:0000256" key="8">
    <source>
        <dbReference type="SAM" id="MobiDB-lite"/>
    </source>
</evidence>
<dbReference type="PROSITE" id="PS00973">
    <property type="entry name" value="USP_2"/>
    <property type="match status" value="1"/>
</dbReference>
<feature type="domain" description="USP" evidence="11">
    <location>
        <begin position="839"/>
        <end position="1363"/>
    </location>
</feature>
<keyword evidence="9" id="KW-0472">Membrane</keyword>
<feature type="compositionally biased region" description="Polar residues" evidence="8">
    <location>
        <begin position="1070"/>
        <end position="1094"/>
    </location>
</feature>
<dbReference type="RefSeq" id="XP_036632882.1">
    <property type="nucleotide sequence ID" value="XM_036774380.1"/>
</dbReference>
<evidence type="ECO:0000256" key="3">
    <source>
        <dbReference type="ARBA" id="ARBA00012759"/>
    </source>
</evidence>
<gene>
    <name evidence="12" type="ORF">PC9H_004799</name>
</gene>
<dbReference type="GO" id="GO:0016579">
    <property type="term" value="P:protein deubiquitination"/>
    <property type="evidence" value="ECO:0007669"/>
    <property type="project" value="InterPro"/>
</dbReference>
<dbReference type="VEuPathDB" id="FungiDB:PC9H_004799"/>
<dbReference type="Gene3D" id="1.10.510.10">
    <property type="entry name" value="Transferase(Phosphotransferase) domain 1"/>
    <property type="match status" value="1"/>
</dbReference>
<evidence type="ECO:0000256" key="1">
    <source>
        <dbReference type="ARBA" id="ARBA00000707"/>
    </source>
</evidence>
<dbReference type="EC" id="3.4.19.12" evidence="3"/>
<dbReference type="InterPro" id="IPR000719">
    <property type="entry name" value="Prot_kinase_dom"/>
</dbReference>
<dbReference type="Proteomes" id="UP000623687">
    <property type="component" value="Unassembled WGS sequence"/>
</dbReference>
<feature type="region of interest" description="Disordered" evidence="8">
    <location>
        <begin position="1"/>
        <end position="61"/>
    </location>
</feature>
<dbReference type="CDD" id="cd14019">
    <property type="entry name" value="STKc_Cdc7"/>
    <property type="match status" value="1"/>
</dbReference>
<feature type="transmembrane region" description="Helical" evidence="9">
    <location>
        <begin position="746"/>
        <end position="767"/>
    </location>
</feature>
<dbReference type="PROSITE" id="PS50011">
    <property type="entry name" value="PROTEIN_KINASE_DOM"/>
    <property type="match status" value="1"/>
</dbReference>
<dbReference type="Gene3D" id="3.90.70.10">
    <property type="entry name" value="Cysteine proteinases"/>
    <property type="match status" value="1"/>
</dbReference>
<proteinExistence type="inferred from homology"/>
<reference evidence="12" key="1">
    <citation type="submission" date="2019-07" db="EMBL/GenBank/DDBJ databases">
        <authorList>
            <person name="Palmer J.M."/>
        </authorList>
    </citation>
    <scope>NUCLEOTIDE SEQUENCE</scope>
    <source>
        <strain evidence="12">PC9</strain>
    </source>
</reference>
<dbReference type="SUPFAM" id="SSF56112">
    <property type="entry name" value="Protein kinase-like (PK-like)"/>
    <property type="match status" value="1"/>
</dbReference>
<feature type="domain" description="Protein kinase" evidence="10">
    <location>
        <begin position="182"/>
        <end position="608"/>
    </location>
</feature>
<feature type="region of interest" description="Disordered" evidence="8">
    <location>
        <begin position="1198"/>
        <end position="1225"/>
    </location>
</feature>
<keyword evidence="9" id="KW-0812">Transmembrane</keyword>
<feature type="transmembrane region" description="Helical" evidence="9">
    <location>
        <begin position="774"/>
        <end position="796"/>
    </location>
</feature>
<dbReference type="InterPro" id="IPR008271">
    <property type="entry name" value="Ser/Thr_kinase_AS"/>
</dbReference>
<accession>A0A8H6ZVF0</accession>
<name>A0A8H6ZVF0_PLEOS</name>
<feature type="compositionally biased region" description="Acidic residues" evidence="8">
    <location>
        <begin position="663"/>
        <end position="677"/>
    </location>
</feature>
<dbReference type="EMBL" id="JACETU010000003">
    <property type="protein sequence ID" value="KAF7432855.1"/>
    <property type="molecule type" value="Genomic_DNA"/>
</dbReference>
<feature type="region of interest" description="Disordered" evidence="8">
    <location>
        <begin position="547"/>
        <end position="572"/>
    </location>
</feature>
<dbReference type="GO" id="GO:0004672">
    <property type="term" value="F:protein kinase activity"/>
    <property type="evidence" value="ECO:0007669"/>
    <property type="project" value="InterPro"/>
</dbReference>
<dbReference type="GO" id="GO:0004843">
    <property type="term" value="F:cysteine-type deubiquitinase activity"/>
    <property type="evidence" value="ECO:0007669"/>
    <property type="project" value="UniProtKB-EC"/>
</dbReference>
<dbReference type="CDD" id="cd02662">
    <property type="entry name" value="Peptidase_C19F"/>
    <property type="match status" value="1"/>
</dbReference>
<dbReference type="GeneID" id="59374617"/>
<dbReference type="InterPro" id="IPR001394">
    <property type="entry name" value="Peptidase_C19_UCH"/>
</dbReference>
<feature type="compositionally biased region" description="Acidic residues" evidence="8">
    <location>
        <begin position="122"/>
        <end position="137"/>
    </location>
</feature>
<feature type="region of interest" description="Disordered" evidence="8">
    <location>
        <begin position="405"/>
        <end position="425"/>
    </location>
</feature>
<comment type="similarity">
    <text evidence="2">Belongs to the peptidase C19 family.</text>
</comment>
<dbReference type="InterPro" id="IPR028889">
    <property type="entry name" value="USP"/>
</dbReference>
<evidence type="ECO:0000256" key="7">
    <source>
        <dbReference type="ARBA" id="ARBA00022807"/>
    </source>
</evidence>
<dbReference type="GO" id="GO:0005524">
    <property type="term" value="F:ATP binding"/>
    <property type="evidence" value="ECO:0007669"/>
    <property type="project" value="InterPro"/>
</dbReference>
<feature type="compositionally biased region" description="Low complexity" evidence="8">
    <location>
        <begin position="1573"/>
        <end position="1601"/>
    </location>
</feature>
<organism evidence="12 13">
    <name type="scientific">Pleurotus ostreatus</name>
    <name type="common">Oyster mushroom</name>
    <name type="synonym">White-rot fungus</name>
    <dbReference type="NCBI Taxonomy" id="5322"/>
    <lineage>
        <taxon>Eukaryota</taxon>
        <taxon>Fungi</taxon>
        <taxon>Dikarya</taxon>
        <taxon>Basidiomycota</taxon>
        <taxon>Agaricomycotina</taxon>
        <taxon>Agaricomycetes</taxon>
        <taxon>Agaricomycetidae</taxon>
        <taxon>Agaricales</taxon>
        <taxon>Pleurotineae</taxon>
        <taxon>Pleurotaceae</taxon>
        <taxon>Pleurotus</taxon>
    </lineage>
</organism>
<feature type="compositionally biased region" description="Polar residues" evidence="8">
    <location>
        <begin position="1525"/>
        <end position="1538"/>
    </location>
</feature>
<feature type="compositionally biased region" description="Polar residues" evidence="8">
    <location>
        <begin position="1546"/>
        <end position="1563"/>
    </location>
</feature>
<feature type="region of interest" description="Disordered" evidence="8">
    <location>
        <begin position="1068"/>
        <end position="1113"/>
    </location>
</feature>
<dbReference type="GO" id="GO:0006508">
    <property type="term" value="P:proteolysis"/>
    <property type="evidence" value="ECO:0007669"/>
    <property type="project" value="UniProtKB-KW"/>
</dbReference>
<dbReference type="InterPro" id="IPR050164">
    <property type="entry name" value="Peptidase_C19"/>
</dbReference>
<dbReference type="InterPro" id="IPR011009">
    <property type="entry name" value="Kinase-like_dom_sf"/>
</dbReference>
<comment type="caution">
    <text evidence="12">The sequence shown here is derived from an EMBL/GenBank/DDBJ whole genome shotgun (WGS) entry which is preliminary data.</text>
</comment>
<evidence type="ECO:0000256" key="4">
    <source>
        <dbReference type="ARBA" id="ARBA00022670"/>
    </source>
</evidence>
<feature type="region of interest" description="Disordered" evidence="8">
    <location>
        <begin position="1454"/>
        <end position="1615"/>
    </location>
</feature>
<dbReference type="SUPFAM" id="SSF54001">
    <property type="entry name" value="Cysteine proteinases"/>
    <property type="match status" value="1"/>
</dbReference>
<feature type="region of interest" description="Disordered" evidence="8">
    <location>
        <begin position="646"/>
        <end position="677"/>
    </location>
</feature>
<dbReference type="SMART" id="SM00220">
    <property type="entry name" value="S_TKc"/>
    <property type="match status" value="1"/>
</dbReference>
<evidence type="ECO:0000313" key="13">
    <source>
        <dbReference type="Proteomes" id="UP000623687"/>
    </source>
</evidence>
<dbReference type="InterPro" id="IPR038765">
    <property type="entry name" value="Papain-like_cys_pep_sf"/>
</dbReference>
<feature type="region of interest" description="Disordered" evidence="8">
    <location>
        <begin position="1286"/>
        <end position="1306"/>
    </location>
</feature>
<dbReference type="InterPro" id="IPR018200">
    <property type="entry name" value="USP_CS"/>
</dbReference>
<comment type="catalytic activity">
    <reaction evidence="1">
        <text>Thiol-dependent hydrolysis of ester, thioester, amide, peptide and isopeptide bonds formed by the C-terminal Gly of ubiquitin (a 76-residue protein attached to proteins as an intracellular targeting signal).</text>
        <dbReference type="EC" id="3.4.19.12"/>
    </reaction>
</comment>
<keyword evidence="6" id="KW-0378">Hydrolase</keyword>
<keyword evidence="4" id="KW-0645">Protease</keyword>
<protein>
    <recommendedName>
        <fullName evidence="3">ubiquitinyl hydrolase 1</fullName>
        <ecNumber evidence="3">3.4.19.12</ecNumber>
    </recommendedName>
</protein>
<dbReference type="OrthoDB" id="10020333at2759"/>